<feature type="chain" id="PRO_5008016963" evidence="3">
    <location>
        <begin position="20"/>
        <end position="539"/>
    </location>
</feature>
<dbReference type="RefSeq" id="WP_057087119.1">
    <property type="nucleotide sequence ID" value="NZ_CYZF01000002.1"/>
</dbReference>
<keyword evidence="2" id="KW-1133">Transmembrane helix</keyword>
<keyword evidence="2" id="KW-0472">Membrane</keyword>
<dbReference type="Proteomes" id="UP000095419">
    <property type="component" value="Unassembled WGS sequence"/>
</dbReference>
<feature type="transmembrane region" description="Helical" evidence="2">
    <location>
        <begin position="331"/>
        <end position="351"/>
    </location>
</feature>
<accession>A0A173ZK75</accession>
<keyword evidence="3" id="KW-0732">Signal</keyword>
<dbReference type="InterPro" id="IPR011990">
    <property type="entry name" value="TPR-like_helical_dom_sf"/>
</dbReference>
<gene>
    <name evidence="5" type="ORF">ERS417307_00528</name>
</gene>
<evidence type="ECO:0000313" key="5">
    <source>
        <dbReference type="EMBL" id="CUN76059.1"/>
    </source>
</evidence>
<evidence type="ECO:0000256" key="2">
    <source>
        <dbReference type="SAM" id="Phobius"/>
    </source>
</evidence>
<feature type="domain" description="DUF6377" evidence="4">
    <location>
        <begin position="256"/>
        <end position="503"/>
    </location>
</feature>
<protein>
    <submittedName>
        <fullName evidence="5">Regulatory protein</fullName>
    </submittedName>
</protein>
<dbReference type="EMBL" id="CYZF01000002">
    <property type="protein sequence ID" value="CUN76059.1"/>
    <property type="molecule type" value="Genomic_DNA"/>
</dbReference>
<evidence type="ECO:0000259" key="4">
    <source>
        <dbReference type="Pfam" id="PF19904"/>
    </source>
</evidence>
<evidence type="ECO:0000256" key="1">
    <source>
        <dbReference type="SAM" id="Coils"/>
    </source>
</evidence>
<dbReference type="InterPro" id="IPR045957">
    <property type="entry name" value="DUF6377"/>
</dbReference>
<dbReference type="AlphaFoldDB" id="A0A173ZK75"/>
<organism evidence="5 6">
    <name type="scientific">Bacteroides uniformis</name>
    <dbReference type="NCBI Taxonomy" id="820"/>
    <lineage>
        <taxon>Bacteria</taxon>
        <taxon>Pseudomonadati</taxon>
        <taxon>Bacteroidota</taxon>
        <taxon>Bacteroidia</taxon>
        <taxon>Bacteroidales</taxon>
        <taxon>Bacteroidaceae</taxon>
        <taxon>Bacteroides</taxon>
    </lineage>
</organism>
<dbReference type="Gene3D" id="1.25.40.10">
    <property type="entry name" value="Tetratricopeptide repeat domain"/>
    <property type="match status" value="1"/>
</dbReference>
<feature type="signal peptide" evidence="3">
    <location>
        <begin position="1"/>
        <end position="19"/>
    </location>
</feature>
<name>A0A173ZK75_BACUN</name>
<keyword evidence="1" id="KW-0175">Coiled coil</keyword>
<sequence length="539" mass="62434">MKRLFAILFALFCTMPLFCQDREVDSLLRVLDASVQGRERYTLERQSQINALQCQLKATRSDAELLEIYQELFGKYSAYRMDSALWAANRCVEVAQRMSVASHLYSARMRVAEVMIGTGMYKEGLEILEDIPQEELGAIDMFYYYNLYHKVYTLMASYAFSEELQASYSRLAYQYKDSILRVKRPDSQGYQLTLGDKLLYEGKYDEAIGVLEGCYDIHSQKDFSLAIPSVALASVYGAKGDHKQEKKYLTISAIADVQSGTKEYISLWKLANLLYGEGDIERAYTYMECSMQDATFCNARYRTMEISGMLPVINSTYEVKLHEEKEQLVTLFIWISILAAVLLVALVYIYHQMKRLSLARKTMDDMNKELKHINGDLQELNARLQESNRVKEEYIGYVFNMCSVYIDKQEEFRKMLARKVKAGQLDDLVKTIHSTTFVTGELKEFFHTFDSVFLKLYPKFVNDFNNLLQENERIYPKEGKLLTPELRVFALIRLGISDSGKIATFLHYSSQTVYNYRLKVRSKSFLSKEDFLNMVQKIG</sequence>
<evidence type="ECO:0000313" key="6">
    <source>
        <dbReference type="Proteomes" id="UP000095419"/>
    </source>
</evidence>
<dbReference type="Pfam" id="PF19904">
    <property type="entry name" value="DUF6377"/>
    <property type="match status" value="1"/>
</dbReference>
<reference evidence="5 6" key="1">
    <citation type="submission" date="2015-09" db="EMBL/GenBank/DDBJ databases">
        <authorList>
            <consortium name="Pathogen Informatics"/>
        </authorList>
    </citation>
    <scope>NUCLEOTIDE SEQUENCE [LARGE SCALE GENOMIC DNA]</scope>
    <source>
        <strain evidence="5 6">2789STDY5608791</strain>
    </source>
</reference>
<proteinExistence type="predicted"/>
<evidence type="ECO:0000256" key="3">
    <source>
        <dbReference type="SAM" id="SignalP"/>
    </source>
</evidence>
<keyword evidence="2" id="KW-0812">Transmembrane</keyword>
<feature type="coiled-coil region" evidence="1">
    <location>
        <begin position="363"/>
        <end position="390"/>
    </location>
</feature>